<evidence type="ECO:0000256" key="8">
    <source>
        <dbReference type="ARBA" id="ARBA00023136"/>
    </source>
</evidence>
<proteinExistence type="predicted"/>
<keyword evidence="4" id="KW-0812">Transmembrane</keyword>
<name>A0A4Y9XML9_9APHY</name>
<evidence type="ECO:0000256" key="7">
    <source>
        <dbReference type="ARBA" id="ARBA00022989"/>
    </source>
</evidence>
<dbReference type="PROSITE" id="PS50893">
    <property type="entry name" value="ABC_TRANSPORTER_2"/>
    <property type="match status" value="1"/>
</dbReference>
<dbReference type="Gene3D" id="3.40.50.300">
    <property type="entry name" value="P-loop containing nucleotide triphosphate hydrolases"/>
    <property type="match status" value="1"/>
</dbReference>
<evidence type="ECO:0000256" key="9">
    <source>
        <dbReference type="ARBA" id="ARBA00023180"/>
    </source>
</evidence>
<dbReference type="InterPro" id="IPR003439">
    <property type="entry name" value="ABC_transporter-like_ATP-bd"/>
</dbReference>
<dbReference type="InterPro" id="IPR050173">
    <property type="entry name" value="ABC_transporter_C-like"/>
</dbReference>
<keyword evidence="5" id="KW-0547">Nucleotide-binding</keyword>
<dbReference type="Proteomes" id="UP000298390">
    <property type="component" value="Unassembled WGS sequence"/>
</dbReference>
<dbReference type="FunFam" id="3.40.50.300:FF:002145">
    <property type="entry name" value="ABC transporter (MsbA subfamily)"/>
    <property type="match status" value="1"/>
</dbReference>
<keyword evidence="9" id="KW-0325">Glycoprotein</keyword>
<keyword evidence="3" id="KW-1003">Cell membrane</keyword>
<evidence type="ECO:0000256" key="6">
    <source>
        <dbReference type="ARBA" id="ARBA00022840"/>
    </source>
</evidence>
<organism evidence="11 12">
    <name type="scientific">Rhodofomes roseus</name>
    <dbReference type="NCBI Taxonomy" id="34475"/>
    <lineage>
        <taxon>Eukaryota</taxon>
        <taxon>Fungi</taxon>
        <taxon>Dikarya</taxon>
        <taxon>Basidiomycota</taxon>
        <taxon>Agaricomycotina</taxon>
        <taxon>Agaricomycetes</taxon>
        <taxon>Polyporales</taxon>
        <taxon>Rhodofomes</taxon>
    </lineage>
</organism>
<comment type="subcellular location">
    <subcellularLocation>
        <location evidence="1">Cell membrane</location>
        <topology evidence="1">Multi-pass membrane protein</topology>
    </subcellularLocation>
</comment>
<protein>
    <recommendedName>
        <fullName evidence="10">ABC transporter domain-containing protein</fullName>
    </recommendedName>
</protein>
<dbReference type="SUPFAM" id="SSF52540">
    <property type="entry name" value="P-loop containing nucleoside triphosphate hydrolases"/>
    <property type="match status" value="1"/>
</dbReference>
<evidence type="ECO:0000259" key="10">
    <source>
        <dbReference type="PROSITE" id="PS50893"/>
    </source>
</evidence>
<evidence type="ECO:0000313" key="12">
    <source>
        <dbReference type="Proteomes" id="UP000298390"/>
    </source>
</evidence>
<evidence type="ECO:0000256" key="1">
    <source>
        <dbReference type="ARBA" id="ARBA00004651"/>
    </source>
</evidence>
<keyword evidence="7" id="KW-1133">Transmembrane helix</keyword>
<dbReference type="PANTHER" id="PTHR24223:SF399">
    <property type="entry name" value="ABC TRANSPORTER ATNG"/>
    <property type="match status" value="1"/>
</dbReference>
<dbReference type="GO" id="GO:0042626">
    <property type="term" value="F:ATPase-coupled transmembrane transporter activity"/>
    <property type="evidence" value="ECO:0007669"/>
    <property type="project" value="TreeGrafter"/>
</dbReference>
<sequence length="277" mass="30120">GTRGEHARRAYFTVALRAAIDKGARVSLCSTGVLTVWTHAVDSSTPGGLRMIWQRACGACKQSTYSRVRAGLWTAQAGIADATAWAAVSGQISIDGVDIHSLSRSHLRKALSLVAQDPFVWHASIRSNLDPEEVHADAEIWVALDRVGMSDAVAELPEKLDTVLEDGGSLSKGQMQLLCLSRVLLRRRKIVVLDEASSSLDLHTDEKIRAVIRTELSDCTVIAVAHRIATIVDFDVILVMDDGELVEHGTPEDLLARPDSRFARLAASQGIVRKQLQ</sequence>
<evidence type="ECO:0000256" key="4">
    <source>
        <dbReference type="ARBA" id="ARBA00022692"/>
    </source>
</evidence>
<dbReference type="AlphaFoldDB" id="A0A4Y9XML9"/>
<dbReference type="PROSITE" id="PS00211">
    <property type="entry name" value="ABC_TRANSPORTER_1"/>
    <property type="match status" value="1"/>
</dbReference>
<dbReference type="InterPro" id="IPR027417">
    <property type="entry name" value="P-loop_NTPase"/>
</dbReference>
<dbReference type="GO" id="GO:0005886">
    <property type="term" value="C:plasma membrane"/>
    <property type="evidence" value="ECO:0007669"/>
    <property type="project" value="UniProtKB-SubCell"/>
</dbReference>
<dbReference type="STRING" id="34475.A0A4Y9XML9"/>
<evidence type="ECO:0000256" key="3">
    <source>
        <dbReference type="ARBA" id="ARBA00022475"/>
    </source>
</evidence>
<dbReference type="PANTHER" id="PTHR24223">
    <property type="entry name" value="ATP-BINDING CASSETTE SUB-FAMILY C"/>
    <property type="match status" value="1"/>
</dbReference>
<keyword evidence="2" id="KW-0813">Transport</keyword>
<keyword evidence="6" id="KW-0067">ATP-binding</keyword>
<dbReference type="EMBL" id="SEKV01001308">
    <property type="protein sequence ID" value="TFY51002.1"/>
    <property type="molecule type" value="Genomic_DNA"/>
</dbReference>
<comment type="caution">
    <text evidence="11">The sequence shown here is derived from an EMBL/GenBank/DDBJ whole genome shotgun (WGS) entry which is preliminary data.</text>
</comment>
<dbReference type="GO" id="GO:0016887">
    <property type="term" value="F:ATP hydrolysis activity"/>
    <property type="evidence" value="ECO:0007669"/>
    <property type="project" value="InterPro"/>
</dbReference>
<feature type="domain" description="ABC transporter" evidence="10">
    <location>
        <begin position="36"/>
        <end position="267"/>
    </location>
</feature>
<reference evidence="11 12" key="1">
    <citation type="submission" date="2019-01" db="EMBL/GenBank/DDBJ databases">
        <title>Genome sequencing of the rare red list fungi Fomitopsis rosea.</title>
        <authorList>
            <person name="Buettner E."/>
            <person name="Kellner H."/>
        </authorList>
    </citation>
    <scope>NUCLEOTIDE SEQUENCE [LARGE SCALE GENOMIC DNA]</scope>
    <source>
        <strain evidence="11 12">DSM 105464</strain>
    </source>
</reference>
<accession>A0A4Y9XML9</accession>
<feature type="non-terminal residue" evidence="11">
    <location>
        <position position="1"/>
    </location>
</feature>
<dbReference type="Pfam" id="PF00005">
    <property type="entry name" value="ABC_tran"/>
    <property type="match status" value="1"/>
</dbReference>
<evidence type="ECO:0000256" key="2">
    <source>
        <dbReference type="ARBA" id="ARBA00022448"/>
    </source>
</evidence>
<evidence type="ECO:0000313" key="11">
    <source>
        <dbReference type="EMBL" id="TFY51002.1"/>
    </source>
</evidence>
<dbReference type="GO" id="GO:0005524">
    <property type="term" value="F:ATP binding"/>
    <property type="evidence" value="ECO:0007669"/>
    <property type="project" value="UniProtKB-KW"/>
</dbReference>
<dbReference type="InterPro" id="IPR017871">
    <property type="entry name" value="ABC_transporter-like_CS"/>
</dbReference>
<gene>
    <name evidence="11" type="ORF">EVJ58_g10787</name>
</gene>
<keyword evidence="8" id="KW-0472">Membrane</keyword>
<evidence type="ECO:0000256" key="5">
    <source>
        <dbReference type="ARBA" id="ARBA00022741"/>
    </source>
</evidence>